<dbReference type="CDD" id="cd01949">
    <property type="entry name" value="GGDEF"/>
    <property type="match status" value="1"/>
</dbReference>
<protein>
    <submittedName>
        <fullName evidence="3">GGDEF domain-containing protein</fullName>
    </submittedName>
</protein>
<dbReference type="SUPFAM" id="SSF55073">
    <property type="entry name" value="Nucleotide cyclase"/>
    <property type="match status" value="1"/>
</dbReference>
<feature type="domain" description="GGDEF" evidence="2">
    <location>
        <begin position="443"/>
        <end position="598"/>
    </location>
</feature>
<evidence type="ECO:0000259" key="2">
    <source>
        <dbReference type="PROSITE" id="PS50887"/>
    </source>
</evidence>
<comment type="caution">
    <text evidence="3">The sequence shown here is derived from an EMBL/GenBank/DDBJ whole genome shotgun (WGS) entry which is preliminary data.</text>
</comment>
<dbReference type="CDD" id="cd01948">
    <property type="entry name" value="EAL"/>
    <property type="match status" value="1"/>
</dbReference>
<dbReference type="InterPro" id="IPR050706">
    <property type="entry name" value="Cyclic-di-GMP_PDE-like"/>
</dbReference>
<keyword evidence="4" id="KW-1185">Reference proteome</keyword>
<dbReference type="Pfam" id="PF00563">
    <property type="entry name" value="EAL"/>
    <property type="match status" value="1"/>
</dbReference>
<dbReference type="InterPro" id="IPR000160">
    <property type="entry name" value="GGDEF_dom"/>
</dbReference>
<dbReference type="PANTHER" id="PTHR33121">
    <property type="entry name" value="CYCLIC DI-GMP PHOSPHODIESTERASE PDEF"/>
    <property type="match status" value="1"/>
</dbReference>
<dbReference type="InterPro" id="IPR001633">
    <property type="entry name" value="EAL_dom"/>
</dbReference>
<dbReference type="Gene3D" id="3.30.70.270">
    <property type="match status" value="1"/>
</dbReference>
<dbReference type="InterPro" id="IPR043128">
    <property type="entry name" value="Rev_trsase/Diguanyl_cyclase"/>
</dbReference>
<dbReference type="PANTHER" id="PTHR33121:SF76">
    <property type="entry name" value="SIGNALING PROTEIN"/>
    <property type="match status" value="1"/>
</dbReference>
<evidence type="ECO:0000313" key="4">
    <source>
        <dbReference type="Proteomes" id="UP001385499"/>
    </source>
</evidence>
<evidence type="ECO:0000259" key="1">
    <source>
        <dbReference type="PROSITE" id="PS50883"/>
    </source>
</evidence>
<gene>
    <name evidence="3" type="ORF">V6575_15315</name>
</gene>
<name>A0ABU8TMQ4_9HYPH</name>
<dbReference type="PROSITE" id="PS50883">
    <property type="entry name" value="EAL"/>
    <property type="match status" value="1"/>
</dbReference>
<organism evidence="3 4">
    <name type="scientific">Roseibium algae</name>
    <dbReference type="NCBI Taxonomy" id="3123038"/>
    <lineage>
        <taxon>Bacteria</taxon>
        <taxon>Pseudomonadati</taxon>
        <taxon>Pseudomonadota</taxon>
        <taxon>Alphaproteobacteria</taxon>
        <taxon>Hyphomicrobiales</taxon>
        <taxon>Stappiaceae</taxon>
        <taxon>Roseibium</taxon>
    </lineage>
</organism>
<reference evidence="3 4" key="1">
    <citation type="submission" date="2024-02" db="EMBL/GenBank/DDBJ databases">
        <title>Roseibium algae sp. nov., isolated from marine alga (Grateloupia sp.), showing potential in myo-inositol conversion.</title>
        <authorList>
            <person name="Wang Y."/>
        </authorList>
    </citation>
    <scope>NUCLEOTIDE SEQUENCE [LARGE SCALE GENOMIC DNA]</scope>
    <source>
        <strain evidence="3 4">H3510</strain>
    </source>
</reference>
<proteinExistence type="predicted"/>
<evidence type="ECO:0000313" key="3">
    <source>
        <dbReference type="EMBL" id="MEJ8475464.1"/>
    </source>
</evidence>
<dbReference type="SUPFAM" id="SSF141868">
    <property type="entry name" value="EAL domain-like"/>
    <property type="match status" value="1"/>
</dbReference>
<dbReference type="Proteomes" id="UP001385499">
    <property type="component" value="Unassembled WGS sequence"/>
</dbReference>
<dbReference type="Gene3D" id="3.20.20.450">
    <property type="entry name" value="EAL domain"/>
    <property type="match status" value="1"/>
</dbReference>
<feature type="domain" description="EAL" evidence="1">
    <location>
        <begin position="12"/>
        <end position="266"/>
    </location>
</feature>
<dbReference type="InterPro" id="IPR035919">
    <property type="entry name" value="EAL_sf"/>
</dbReference>
<accession>A0ABU8TMQ4</accession>
<dbReference type="RefSeq" id="WP_340275560.1">
    <property type="nucleotide sequence ID" value="NZ_JBAKIA010000011.1"/>
</dbReference>
<dbReference type="PROSITE" id="PS50887">
    <property type="entry name" value="GGDEF"/>
    <property type="match status" value="1"/>
</dbReference>
<dbReference type="NCBIfam" id="TIGR00254">
    <property type="entry name" value="GGDEF"/>
    <property type="match status" value="1"/>
</dbReference>
<dbReference type="InterPro" id="IPR029787">
    <property type="entry name" value="Nucleotide_cyclase"/>
</dbReference>
<sequence>MGKLQKIIDDPAASSCPLIDYDFAKIINPISYAFKPIVDFESGVVFGYEALFQNLDGKSYKNTTKIYNDAQAQGYLANLVTALFTSTLRSYCNFKKARGTKLFFNLDHRGLGNGNDPRMQLADIANSQGFSPSEICLEITLRQEDDCSDISQHALSELRRSGFLLALDNFGQGFSELRMIQEIEPEYIKIDRFFLSGIDSDPRRKLFVTTVANLAHVLGSRVIANGVESQVELKACHEAGCDLVQGPYVAKPVSKKAQPRLFYEHIRTPSIGNIQIAEELRFQAELDSLPTISQQACLGQLLDLFLNNQDTSIVPVLGANNEPRGLIHERDLKAYLYAGGLAQGEDNATRNLPILNLIRSGPIGDIDSNTDMLLKTFASSLNSDGIIITQNFRYVGFLSATSLLKIIHEKRLLEAQDQNPLTGLPGNVAITRFITEAAHPEPNARHLCYFDFDNFKPFNDTYGYRKGDRAIILFSELLQRHISGNGTFKGHVGGDDFFAGFLNGDRTEIIAVLQSLKDAFKSDVKSFYNAAHRECGYMEAADRFGARRIFPLLDCSISMITLEPDVGLHPEQMNAEIANLKKAAKLSDNGLVVKTIRS</sequence>
<dbReference type="EMBL" id="JBAKIA010000011">
    <property type="protein sequence ID" value="MEJ8475464.1"/>
    <property type="molecule type" value="Genomic_DNA"/>
</dbReference>
<dbReference type="InterPro" id="IPR046342">
    <property type="entry name" value="CBS_dom_sf"/>
</dbReference>
<dbReference type="SUPFAM" id="SSF54631">
    <property type="entry name" value="CBS-domain pair"/>
    <property type="match status" value="1"/>
</dbReference>
<dbReference type="Pfam" id="PF00990">
    <property type="entry name" value="GGDEF"/>
    <property type="match status" value="1"/>
</dbReference>
<dbReference type="SMART" id="SM00267">
    <property type="entry name" value="GGDEF"/>
    <property type="match status" value="1"/>
</dbReference>
<dbReference type="SMART" id="SM00052">
    <property type="entry name" value="EAL"/>
    <property type="match status" value="1"/>
</dbReference>